<evidence type="ECO:0000313" key="1">
    <source>
        <dbReference type="EMBL" id="DAG05073.1"/>
    </source>
</evidence>
<protein>
    <submittedName>
        <fullName evidence="1">Uncharacterized protein</fullName>
    </submittedName>
</protein>
<organism evidence="1">
    <name type="scientific">Siphoviridae sp. ctuy39</name>
    <dbReference type="NCBI Taxonomy" id="2825719"/>
    <lineage>
        <taxon>Viruses</taxon>
        <taxon>Duplodnaviria</taxon>
        <taxon>Heunggongvirae</taxon>
        <taxon>Uroviricota</taxon>
        <taxon>Caudoviricetes</taxon>
    </lineage>
</organism>
<dbReference type="EMBL" id="BK016249">
    <property type="protein sequence ID" value="DAG05073.1"/>
    <property type="molecule type" value="Genomic_DNA"/>
</dbReference>
<reference evidence="1" key="1">
    <citation type="journal article" date="2021" name="Proc. Natl. Acad. Sci. U.S.A.">
        <title>A Catalog of Tens of Thousands of Viruses from Human Metagenomes Reveals Hidden Associations with Chronic Diseases.</title>
        <authorList>
            <person name="Tisza M.J."/>
            <person name="Buck C.B."/>
        </authorList>
    </citation>
    <scope>NUCLEOTIDE SEQUENCE</scope>
    <source>
        <strain evidence="1">Ctuy39</strain>
    </source>
</reference>
<accession>A0A8S5VE76</accession>
<sequence length="108" mass="12568">MTLERFELTYISEMLSVASFLEEIEDEKAFARIEHKVSYGIISGCKSISFDFSDREMICLDKVTSIALENAEKEWIWSFRSIRKKVEEELKERGMIRVDNVTSTTSNT</sequence>
<name>A0A8S5VE76_9CAUD</name>
<proteinExistence type="predicted"/>